<dbReference type="GO" id="GO:0009306">
    <property type="term" value="P:protein secretion"/>
    <property type="evidence" value="ECO:0007669"/>
    <property type="project" value="TreeGrafter"/>
</dbReference>
<dbReference type="SUPFAM" id="SSF48371">
    <property type="entry name" value="ARM repeat"/>
    <property type="match status" value="1"/>
</dbReference>
<dbReference type="GO" id="GO:0006886">
    <property type="term" value="P:intracellular protein transport"/>
    <property type="evidence" value="ECO:0007669"/>
    <property type="project" value="InterPro"/>
</dbReference>
<keyword evidence="7 13" id="KW-0931">ER-Golgi transport</keyword>
<evidence type="ECO:0000256" key="2">
    <source>
        <dbReference type="ARBA" id="ARBA00010720"/>
    </source>
</evidence>
<keyword evidence="10 13" id="KW-0472">Membrane</keyword>
<evidence type="ECO:0000256" key="12">
    <source>
        <dbReference type="ARBA" id="ARBA00025536"/>
    </source>
</evidence>
<evidence type="ECO:0000256" key="10">
    <source>
        <dbReference type="ARBA" id="ARBA00023136"/>
    </source>
</evidence>
<keyword evidence="5 13" id="KW-0963">Cytoplasm</keyword>
<comment type="caution">
    <text evidence="16">The sequence shown here is derived from an EMBL/GenBank/DDBJ whole genome shotgun (WGS) entry which is preliminary data.</text>
</comment>
<dbReference type="PANTHER" id="PTHR10261">
    <property type="entry name" value="COATOMER SUBUNIT GAMMA"/>
    <property type="match status" value="1"/>
</dbReference>
<evidence type="ECO:0000313" key="16">
    <source>
        <dbReference type="EMBL" id="GMH71750.1"/>
    </source>
</evidence>
<keyword evidence="6" id="KW-0677">Repeat</keyword>
<dbReference type="FunFam" id="1.25.10.10:FF:000071">
    <property type="entry name" value="Coatomer subunit gamma"/>
    <property type="match status" value="1"/>
</dbReference>
<dbReference type="Gene3D" id="2.60.40.1480">
    <property type="entry name" value="Coatomer, gamma subunit, appendage domain"/>
    <property type="match status" value="1"/>
</dbReference>
<keyword evidence="4 13" id="KW-0813">Transport</keyword>
<evidence type="ECO:0000259" key="14">
    <source>
        <dbReference type="Pfam" id="PF01602"/>
    </source>
</evidence>
<evidence type="ECO:0000256" key="11">
    <source>
        <dbReference type="ARBA" id="ARBA00023329"/>
    </source>
</evidence>
<evidence type="ECO:0000313" key="17">
    <source>
        <dbReference type="Proteomes" id="UP001162640"/>
    </source>
</evidence>
<evidence type="ECO:0000256" key="7">
    <source>
        <dbReference type="ARBA" id="ARBA00022892"/>
    </source>
</evidence>
<dbReference type="GO" id="GO:0005198">
    <property type="term" value="F:structural molecule activity"/>
    <property type="evidence" value="ECO:0007669"/>
    <property type="project" value="InterPro"/>
</dbReference>
<dbReference type="InterPro" id="IPR037067">
    <property type="entry name" value="Coatomer_gsu_app_sf"/>
</dbReference>
<accession>A0A9W7EB93</accession>
<protein>
    <recommendedName>
        <fullName evidence="13">Coatomer subunit gamma</fullName>
    </recommendedName>
</protein>
<sequence>MQSYPILVFPARDHKQYSPYADLEKATVLQECRIFHDQKAVKESPRRCCTTITKLLYIVAQGESLTSAELIDVFFGVTKLFQSKDASLRRMVYLFIKEVAESCDRGDVIIVTQSLTKDMNSDVDLYRSNAIRVLARIVDAGMLGAIERYIKQAIVDRHPLVSSSALISASHFFESSPESANIVRRWLNEAQTALQSPHEMVQYHALSLLYQIKKHDRLGVSKLVTQLSKNGSLKSPLATISLIRYTSKLMHDEARENSGVSDGSSELARAGYSFLEGSLRHRNEMVIYEAARAICNLPGVEPQDLAPGVTVLQLFLTSPRSTVKYAAMKTLSEVAMIAPMAVVKCNEDIEILISDSNRSIATLAITTLLKTGSESSVDRLMKQISSFMNDIQDEFKIIIVKAVKDLVIKYPGKQRILIGFLSNILREEGGFEFKKSIVNAIMFLMDTIPETKENGLIQLCEFIEDSDFTALSTIILHMIGNLGPDTPNPARYIRFIYNRVILENSQVRAAAVTALAKFGAKVPSLRESILTLLQRSLADEDDEVRDRSNIAVDVLKRAISENDYKALDENGDPVPDVPTSSDSAAFLLLEPLPMSFSQLERSLKQYSNAPGALESAEPLNYNTLPIEEVVEVAPVQDTNSTNIMGASSPLAGAFAAPAAADPAADIYAIPELAHLGRVFRSSPPVEQTESETEYVVKCVKHIFEAHVVLQFKVQNTVDSQRLDNVTMALEVDSEILTVSGEIACERCEVTRSEATMRKRDISVRNSAFASSVSFNADAAFFATHF</sequence>
<dbReference type="GO" id="GO:0006891">
    <property type="term" value="P:intra-Golgi vesicle-mediated transport"/>
    <property type="evidence" value="ECO:0007669"/>
    <property type="project" value="TreeGrafter"/>
</dbReference>
<dbReference type="AlphaFoldDB" id="A0A9W7EB93"/>
<dbReference type="SUPFAM" id="SSF49348">
    <property type="entry name" value="Clathrin adaptor appendage domain"/>
    <property type="match status" value="1"/>
</dbReference>
<dbReference type="EMBL" id="BLQM01000169">
    <property type="protein sequence ID" value="GMH71750.1"/>
    <property type="molecule type" value="Genomic_DNA"/>
</dbReference>
<evidence type="ECO:0000256" key="6">
    <source>
        <dbReference type="ARBA" id="ARBA00022737"/>
    </source>
</evidence>
<feature type="domain" description="Coatomer gamma subunit appendage Ig-like subdomain" evidence="15">
    <location>
        <begin position="663"/>
        <end position="755"/>
    </location>
</feature>
<evidence type="ECO:0000256" key="13">
    <source>
        <dbReference type="PIRNR" id="PIRNR037093"/>
    </source>
</evidence>
<comment type="function">
    <text evidence="12 13">The coatomer is a cytosolic protein complex that binds to dilysine motifs and reversibly associates with Golgi non-clathrin-coated vesicles, which further mediate biosynthetic protein transport from the ER, via the Golgi up to the trans Golgi network. Coatomer complex is required for budding from Golgi membranes, and is essential for the retrograde Golgi-to-ER transport of dilysine-tagged proteins.</text>
</comment>
<dbReference type="Gene3D" id="1.25.10.10">
    <property type="entry name" value="Leucine-rich Repeat Variant"/>
    <property type="match status" value="2"/>
</dbReference>
<proteinExistence type="inferred from homology"/>
<dbReference type="GO" id="GO:0005793">
    <property type="term" value="C:endoplasmic reticulum-Golgi intermediate compartment"/>
    <property type="evidence" value="ECO:0007669"/>
    <property type="project" value="TreeGrafter"/>
</dbReference>
<keyword evidence="9 13" id="KW-0333">Golgi apparatus</keyword>
<dbReference type="Proteomes" id="UP001162640">
    <property type="component" value="Unassembled WGS sequence"/>
</dbReference>
<comment type="subcellular location">
    <subcellularLocation>
        <location evidence="13">Cytoplasm</location>
    </subcellularLocation>
    <subcellularLocation>
        <location evidence="1 13">Golgi apparatus membrane</location>
        <topology evidence="1 13">Peripheral membrane protein</topology>
        <orientation evidence="1 13">Cytoplasmic side</orientation>
    </subcellularLocation>
    <subcellularLocation>
        <location evidence="13">Cytoplasmic vesicle</location>
        <location evidence="13">COPI-coated vesicle membrane</location>
        <topology evidence="13">Peripheral membrane protein</topology>
        <orientation evidence="13">Cytoplasmic side</orientation>
    </subcellularLocation>
</comment>
<feature type="domain" description="Clathrin/coatomer adaptor adaptin-like N-terminal" evidence="14">
    <location>
        <begin position="25"/>
        <end position="557"/>
    </location>
</feature>
<keyword evidence="11 13" id="KW-0968">Cytoplasmic vesicle</keyword>
<comment type="similarity">
    <text evidence="2 13">Belongs to the COPG family.</text>
</comment>
<evidence type="ECO:0000256" key="3">
    <source>
        <dbReference type="ARBA" id="ARBA00011775"/>
    </source>
</evidence>
<evidence type="ECO:0000256" key="1">
    <source>
        <dbReference type="ARBA" id="ARBA00004255"/>
    </source>
</evidence>
<dbReference type="GO" id="GO:0006888">
    <property type="term" value="P:endoplasmic reticulum to Golgi vesicle-mediated transport"/>
    <property type="evidence" value="ECO:0007669"/>
    <property type="project" value="TreeGrafter"/>
</dbReference>
<evidence type="ECO:0000256" key="5">
    <source>
        <dbReference type="ARBA" id="ARBA00022490"/>
    </source>
</evidence>
<dbReference type="InterPro" id="IPR011989">
    <property type="entry name" value="ARM-like"/>
</dbReference>
<gene>
    <name evidence="16" type="ORF">TL16_g05734</name>
</gene>
<dbReference type="InterPro" id="IPR017106">
    <property type="entry name" value="Coatomer_gsu"/>
</dbReference>
<dbReference type="Pfam" id="PF08752">
    <property type="entry name" value="COP-gamma_platf"/>
    <property type="match status" value="1"/>
</dbReference>
<dbReference type="InterPro" id="IPR002553">
    <property type="entry name" value="Clathrin/coatomer_adapt-like_N"/>
</dbReference>
<dbReference type="GO" id="GO:0030126">
    <property type="term" value="C:COPI vesicle coat"/>
    <property type="evidence" value="ECO:0007669"/>
    <property type="project" value="InterPro"/>
</dbReference>
<reference evidence="17" key="1">
    <citation type="journal article" date="2023" name="Commun. Biol.">
        <title>Genome analysis of Parmales, the sister group of diatoms, reveals the evolutionary specialization of diatoms from phago-mixotrophs to photoautotrophs.</title>
        <authorList>
            <person name="Ban H."/>
            <person name="Sato S."/>
            <person name="Yoshikawa S."/>
            <person name="Yamada K."/>
            <person name="Nakamura Y."/>
            <person name="Ichinomiya M."/>
            <person name="Sato N."/>
            <person name="Blanc-Mathieu R."/>
            <person name="Endo H."/>
            <person name="Kuwata A."/>
            <person name="Ogata H."/>
        </authorList>
    </citation>
    <scope>NUCLEOTIDE SEQUENCE [LARGE SCALE GENOMIC DNA]</scope>
</reference>
<keyword evidence="8 13" id="KW-0653">Protein transport</keyword>
<dbReference type="FunFam" id="1.25.10.10:FF:000382">
    <property type="entry name" value="Coatomer subunit gamma"/>
    <property type="match status" value="1"/>
</dbReference>
<evidence type="ECO:0000256" key="4">
    <source>
        <dbReference type="ARBA" id="ARBA00022448"/>
    </source>
</evidence>
<evidence type="ECO:0000256" key="9">
    <source>
        <dbReference type="ARBA" id="ARBA00023034"/>
    </source>
</evidence>
<dbReference type="InterPro" id="IPR013040">
    <property type="entry name" value="Coatomer_gsu_app_Ig-like_dom"/>
</dbReference>
<organism evidence="16 17">
    <name type="scientific">Triparma laevis f. inornata</name>
    <dbReference type="NCBI Taxonomy" id="1714386"/>
    <lineage>
        <taxon>Eukaryota</taxon>
        <taxon>Sar</taxon>
        <taxon>Stramenopiles</taxon>
        <taxon>Ochrophyta</taxon>
        <taxon>Bolidophyceae</taxon>
        <taxon>Parmales</taxon>
        <taxon>Triparmaceae</taxon>
        <taxon>Triparma</taxon>
    </lineage>
</organism>
<dbReference type="PIRSF" id="PIRSF037093">
    <property type="entry name" value="Coatomer_gamma_subunit"/>
    <property type="match status" value="1"/>
</dbReference>
<evidence type="ECO:0000256" key="8">
    <source>
        <dbReference type="ARBA" id="ARBA00022927"/>
    </source>
</evidence>
<dbReference type="GO" id="GO:0005783">
    <property type="term" value="C:endoplasmic reticulum"/>
    <property type="evidence" value="ECO:0007669"/>
    <property type="project" value="TreeGrafter"/>
</dbReference>
<dbReference type="InterPro" id="IPR013041">
    <property type="entry name" value="Clathrin_app_Ig-like_sf"/>
</dbReference>
<dbReference type="InterPro" id="IPR016024">
    <property type="entry name" value="ARM-type_fold"/>
</dbReference>
<dbReference type="GO" id="GO:0000139">
    <property type="term" value="C:Golgi membrane"/>
    <property type="evidence" value="ECO:0007669"/>
    <property type="project" value="UniProtKB-SubCell"/>
</dbReference>
<name>A0A9W7EB93_9STRA</name>
<dbReference type="Pfam" id="PF01602">
    <property type="entry name" value="Adaptin_N"/>
    <property type="match status" value="1"/>
</dbReference>
<comment type="subunit">
    <text evidence="3">Oligomeric complex that consists of at least the alpha, beta, beta', gamma, delta, epsilon and zeta subunits.</text>
</comment>
<evidence type="ECO:0000259" key="15">
    <source>
        <dbReference type="Pfam" id="PF08752"/>
    </source>
</evidence>
<dbReference type="PANTHER" id="PTHR10261:SF0">
    <property type="entry name" value="COATOMER SUBUNIT GAMMA-2"/>
    <property type="match status" value="1"/>
</dbReference>